<dbReference type="InterPro" id="IPR036737">
    <property type="entry name" value="OmpA-like_sf"/>
</dbReference>
<dbReference type="STRING" id="123214.PERMA_0100"/>
<dbReference type="PRINTS" id="PR01021">
    <property type="entry name" value="OMPADOMAIN"/>
</dbReference>
<dbReference type="PROSITE" id="PS51257">
    <property type="entry name" value="PROKAR_LIPOPROTEIN"/>
    <property type="match status" value="1"/>
</dbReference>
<dbReference type="Pfam" id="PF00691">
    <property type="entry name" value="OmpA"/>
    <property type="match status" value="1"/>
</dbReference>
<proteinExistence type="predicted"/>
<dbReference type="OrthoDB" id="9805566at2"/>
<evidence type="ECO:0000256" key="4">
    <source>
        <dbReference type="PROSITE-ProRule" id="PRU00473"/>
    </source>
</evidence>
<keyword evidence="2 4" id="KW-0472">Membrane</keyword>
<dbReference type="InterPro" id="IPR050330">
    <property type="entry name" value="Bact_OuterMem_StrucFunc"/>
</dbReference>
<keyword evidence="7" id="KW-1185">Reference proteome</keyword>
<dbReference type="EMBL" id="CP001230">
    <property type="protein sequence ID" value="ACO04567.1"/>
    <property type="molecule type" value="Genomic_DNA"/>
</dbReference>
<gene>
    <name evidence="6" type="ordered locus">PERMA_0100</name>
</gene>
<dbReference type="PANTHER" id="PTHR30329:SF21">
    <property type="entry name" value="LIPOPROTEIN YIAD-RELATED"/>
    <property type="match status" value="1"/>
</dbReference>
<evidence type="ECO:0000313" key="7">
    <source>
        <dbReference type="Proteomes" id="UP000001366"/>
    </source>
</evidence>
<dbReference type="Gene3D" id="3.30.1330.60">
    <property type="entry name" value="OmpA-like domain"/>
    <property type="match status" value="1"/>
</dbReference>
<accession>C0QT83</accession>
<evidence type="ECO:0000259" key="5">
    <source>
        <dbReference type="PROSITE" id="PS51123"/>
    </source>
</evidence>
<evidence type="ECO:0000313" key="6">
    <source>
        <dbReference type="EMBL" id="ACO04567.1"/>
    </source>
</evidence>
<protein>
    <submittedName>
        <fullName evidence="6">OmpA/MotB</fullName>
    </submittedName>
</protein>
<feature type="domain" description="OmpA-like" evidence="5">
    <location>
        <begin position="168"/>
        <end position="285"/>
    </location>
</feature>
<dbReference type="InterPro" id="IPR006664">
    <property type="entry name" value="OMP_bac"/>
</dbReference>
<dbReference type="InterPro" id="IPR006665">
    <property type="entry name" value="OmpA-like"/>
</dbReference>
<dbReference type="eggNOG" id="COG2885">
    <property type="taxonomic scope" value="Bacteria"/>
</dbReference>
<dbReference type="Proteomes" id="UP000001366">
    <property type="component" value="Chromosome"/>
</dbReference>
<dbReference type="HOGENOM" id="CLU_1069301_0_0_0"/>
<dbReference type="PaxDb" id="123214-PERMA_0100"/>
<dbReference type="PANTHER" id="PTHR30329">
    <property type="entry name" value="STATOR ELEMENT OF FLAGELLAR MOTOR COMPLEX"/>
    <property type="match status" value="1"/>
</dbReference>
<evidence type="ECO:0000256" key="1">
    <source>
        <dbReference type="ARBA" id="ARBA00004442"/>
    </source>
</evidence>
<sequence>MKKKTAFISAVIGVSLIFGSCAKKTEEVKKPWEKETEIKLSSIKDKINQLYKLHVVECAPKDIAIAESYIDAVDGLEYIDPNENVEKTVHISKVDQITYLNKARKYVSIARNKVYSDVDKDGIPCYQEIEQGTDPFVPEGEKVAKLEERKTPEKKVEKEREIIEEQFEGYYPLKLHARIHFEFDKYQIKKEYLPYLNVISKYLKSKPNLKVKIVGYTDSIGSKSYNDRLAYKRALAVKEYLIKQGIPAERIEIVGRGKENYLVDNKTWLNRFTNRRADFFVMEVTQ</sequence>
<dbReference type="RefSeq" id="WP_012676804.1">
    <property type="nucleotide sequence ID" value="NC_012440.1"/>
</dbReference>
<dbReference type="GO" id="GO:0009279">
    <property type="term" value="C:cell outer membrane"/>
    <property type="evidence" value="ECO:0007669"/>
    <property type="project" value="UniProtKB-SubCell"/>
</dbReference>
<organism evidence="6 7">
    <name type="scientific">Persephonella marina (strain DSM 14350 / EX-H1)</name>
    <dbReference type="NCBI Taxonomy" id="123214"/>
    <lineage>
        <taxon>Bacteria</taxon>
        <taxon>Pseudomonadati</taxon>
        <taxon>Aquificota</taxon>
        <taxon>Aquificia</taxon>
        <taxon>Aquificales</taxon>
        <taxon>Hydrogenothermaceae</taxon>
        <taxon>Persephonella</taxon>
    </lineage>
</organism>
<evidence type="ECO:0000256" key="3">
    <source>
        <dbReference type="ARBA" id="ARBA00023237"/>
    </source>
</evidence>
<dbReference type="CDD" id="cd07185">
    <property type="entry name" value="OmpA_C-like"/>
    <property type="match status" value="1"/>
</dbReference>
<dbReference type="AlphaFoldDB" id="C0QT83"/>
<comment type="subcellular location">
    <subcellularLocation>
        <location evidence="1">Cell outer membrane</location>
    </subcellularLocation>
</comment>
<evidence type="ECO:0000256" key="2">
    <source>
        <dbReference type="ARBA" id="ARBA00023136"/>
    </source>
</evidence>
<keyword evidence="3" id="KW-0998">Cell outer membrane</keyword>
<name>C0QT83_PERMH</name>
<dbReference type="PROSITE" id="PS51123">
    <property type="entry name" value="OMPA_2"/>
    <property type="match status" value="1"/>
</dbReference>
<dbReference type="SUPFAM" id="SSF103088">
    <property type="entry name" value="OmpA-like"/>
    <property type="match status" value="1"/>
</dbReference>
<reference evidence="6 7" key="1">
    <citation type="journal article" date="2009" name="J. Bacteriol.">
        <title>Complete and draft genome sequences of six members of the Aquificales.</title>
        <authorList>
            <person name="Reysenbach A.L."/>
            <person name="Hamamura N."/>
            <person name="Podar M."/>
            <person name="Griffiths E."/>
            <person name="Ferreira S."/>
            <person name="Hochstein R."/>
            <person name="Heidelberg J."/>
            <person name="Johnson J."/>
            <person name="Mead D."/>
            <person name="Pohorille A."/>
            <person name="Sarmiento M."/>
            <person name="Schweighofer K."/>
            <person name="Seshadri R."/>
            <person name="Voytek M.A."/>
        </authorList>
    </citation>
    <scope>NUCLEOTIDE SEQUENCE [LARGE SCALE GENOMIC DNA]</scope>
    <source>
        <strain evidence="7">DSM 14350 / EX-H1</strain>
    </source>
</reference>
<dbReference type="KEGG" id="pmx:PERMA_0100"/>